<dbReference type="EMBL" id="JASSZA010000017">
    <property type="protein sequence ID" value="KAK2090053.1"/>
    <property type="molecule type" value="Genomic_DNA"/>
</dbReference>
<feature type="region of interest" description="Disordered" evidence="1">
    <location>
        <begin position="1"/>
        <end position="43"/>
    </location>
</feature>
<dbReference type="Proteomes" id="UP001266305">
    <property type="component" value="Unassembled WGS sequence"/>
</dbReference>
<proteinExistence type="predicted"/>
<evidence type="ECO:0000256" key="1">
    <source>
        <dbReference type="SAM" id="MobiDB-lite"/>
    </source>
</evidence>
<keyword evidence="3" id="KW-1185">Reference proteome</keyword>
<gene>
    <name evidence="2" type="ORF">P7K49_031309</name>
</gene>
<accession>A0ABQ9U068</accession>
<reference evidence="2 3" key="1">
    <citation type="submission" date="2023-05" db="EMBL/GenBank/DDBJ databases">
        <title>B98-5 Cell Line De Novo Hybrid Assembly: An Optical Mapping Approach.</title>
        <authorList>
            <person name="Kananen K."/>
            <person name="Auerbach J.A."/>
            <person name="Kautto E."/>
            <person name="Blachly J.S."/>
        </authorList>
    </citation>
    <scope>NUCLEOTIDE SEQUENCE [LARGE SCALE GENOMIC DNA]</scope>
    <source>
        <strain evidence="2">B95-8</strain>
        <tissue evidence="2">Cell line</tissue>
    </source>
</reference>
<evidence type="ECO:0000313" key="2">
    <source>
        <dbReference type="EMBL" id="KAK2090053.1"/>
    </source>
</evidence>
<protein>
    <submittedName>
        <fullName evidence="2">Uncharacterized protein</fullName>
    </submittedName>
</protein>
<organism evidence="2 3">
    <name type="scientific">Saguinus oedipus</name>
    <name type="common">Cotton-top tamarin</name>
    <name type="synonym">Oedipomidas oedipus</name>
    <dbReference type="NCBI Taxonomy" id="9490"/>
    <lineage>
        <taxon>Eukaryota</taxon>
        <taxon>Metazoa</taxon>
        <taxon>Chordata</taxon>
        <taxon>Craniata</taxon>
        <taxon>Vertebrata</taxon>
        <taxon>Euteleostomi</taxon>
        <taxon>Mammalia</taxon>
        <taxon>Eutheria</taxon>
        <taxon>Euarchontoglires</taxon>
        <taxon>Primates</taxon>
        <taxon>Haplorrhini</taxon>
        <taxon>Platyrrhini</taxon>
        <taxon>Cebidae</taxon>
        <taxon>Callitrichinae</taxon>
        <taxon>Saguinus</taxon>
    </lineage>
</organism>
<sequence length="296" mass="31552">MNDSKGPVSSEDLSGAVLSHQPPSPSSEDGHGENGGSSGDMKKPVVGSVVAQHQQHPWVLEQILCLQQQLQQAQLTQQIASRCTRGPLMPSTLAAGDDLGQPHVPAGFYGCNFVQLESWKPRSVSGCLETSQTTSCQHPFCRQLSVPKADALCSEAGWNQGAPKHHVSSPTSVLSQTPGSVLFQSPFSTVVLDPSKKGKRKPLNISAADVTPGDEAVLHKHRCGAVSLPCLSEPSQPVSKWKFLARWWDPQHCLQEDPSVSSPAMPSNMAAHGVGSTSRPLALFRVMSGLTLETSL</sequence>
<name>A0ABQ9U068_SAGOE</name>
<evidence type="ECO:0000313" key="3">
    <source>
        <dbReference type="Proteomes" id="UP001266305"/>
    </source>
</evidence>
<comment type="caution">
    <text evidence="2">The sequence shown here is derived from an EMBL/GenBank/DDBJ whole genome shotgun (WGS) entry which is preliminary data.</text>
</comment>